<dbReference type="PANTHER" id="PTHR43369">
    <property type="entry name" value="PHOSPHORIBOSYLGLYCINAMIDE FORMYLTRANSFERASE"/>
    <property type="match status" value="1"/>
</dbReference>
<evidence type="ECO:0000256" key="5">
    <source>
        <dbReference type="ARBA" id="ARBA00047664"/>
    </source>
</evidence>
<feature type="binding site" evidence="6">
    <location>
        <begin position="90"/>
        <end position="93"/>
    </location>
    <ligand>
        <name>(6R)-10-formyltetrahydrofolate</name>
        <dbReference type="ChEBI" id="CHEBI:195366"/>
    </ligand>
</feature>
<feature type="site" description="Raises pKa of active site His" evidence="6">
    <location>
        <position position="145"/>
    </location>
</feature>
<dbReference type="STRING" id="1050174.CEPID_03880"/>
<name>A0A0G3GNF4_9CORY</name>
<dbReference type="NCBIfam" id="TIGR00639">
    <property type="entry name" value="PurN"/>
    <property type="match status" value="1"/>
</dbReference>
<dbReference type="AlphaFoldDB" id="A0A0G3GNF4"/>
<comment type="caution">
    <text evidence="6">Lacks conserved residue(s) required for the propagation of feature annotation.</text>
</comment>
<dbReference type="RefSeq" id="WP_144413442.1">
    <property type="nucleotide sequence ID" value="NZ_CP011541.1"/>
</dbReference>
<dbReference type="PROSITE" id="PS00373">
    <property type="entry name" value="GART"/>
    <property type="match status" value="1"/>
</dbReference>
<evidence type="ECO:0000256" key="3">
    <source>
        <dbReference type="ARBA" id="ARBA00022755"/>
    </source>
</evidence>
<sequence>MTKSSRRVVIMASGTGSLMEALIAASGDKYEVVGVVTDRQCPAVDKAQRAGIAVRTVSFTAGDDRSAWNIALRDAVAEHNPDIVVSAGFMRIVGPEFLAEFAGRMINTHPALLPSFPGAHAVPDALAYGVRVTGSTVHVVDEGVDTGRILAQVPVPVELGDDEETLHERIKVQERALIVRVLNSDNPLQPL</sequence>
<dbReference type="SUPFAM" id="SSF53328">
    <property type="entry name" value="Formyltransferase"/>
    <property type="match status" value="1"/>
</dbReference>
<feature type="binding site" evidence="6">
    <location>
        <position position="107"/>
    </location>
    <ligand>
        <name>(6R)-10-formyltetrahydrofolate</name>
        <dbReference type="ChEBI" id="CHEBI:195366"/>
    </ligand>
</feature>
<dbReference type="Proteomes" id="UP000035368">
    <property type="component" value="Chromosome"/>
</dbReference>
<evidence type="ECO:0000259" key="7">
    <source>
        <dbReference type="Pfam" id="PF00551"/>
    </source>
</evidence>
<comment type="similarity">
    <text evidence="4 6">Belongs to the GART family.</text>
</comment>
<dbReference type="PATRIC" id="fig|1050174.4.peg.786"/>
<dbReference type="HAMAP" id="MF_01930">
    <property type="entry name" value="PurN"/>
    <property type="match status" value="1"/>
</dbReference>
<comment type="function">
    <text evidence="6">Catalyzes the transfer of a formyl group from 10-formyltetrahydrofolate to 5-phospho-ribosyl-glycinamide (GAR), producing 5-phospho-ribosyl-N-formylglycinamide (FGAR) and tetrahydrofolate.</text>
</comment>
<dbReference type="InterPro" id="IPR004607">
    <property type="entry name" value="GART"/>
</dbReference>
<dbReference type="KEGG" id="cei:CEPID_03880"/>
<gene>
    <name evidence="6 8" type="primary">purN</name>
    <name evidence="8" type="ORF">CEPID_03880</name>
</gene>
<organism evidence="8 9">
    <name type="scientific">Corynebacterium epidermidicanis</name>
    <dbReference type="NCBI Taxonomy" id="1050174"/>
    <lineage>
        <taxon>Bacteria</taxon>
        <taxon>Bacillati</taxon>
        <taxon>Actinomycetota</taxon>
        <taxon>Actinomycetes</taxon>
        <taxon>Mycobacteriales</taxon>
        <taxon>Corynebacteriaceae</taxon>
        <taxon>Corynebacterium</taxon>
    </lineage>
</organism>
<dbReference type="EC" id="2.1.2.2" evidence="6"/>
<dbReference type="EMBL" id="CP011541">
    <property type="protein sequence ID" value="AKK02649.1"/>
    <property type="molecule type" value="Genomic_DNA"/>
</dbReference>
<keyword evidence="2 6" id="KW-0808">Transferase</keyword>
<dbReference type="Pfam" id="PF00551">
    <property type="entry name" value="Formyl_trans_N"/>
    <property type="match status" value="1"/>
</dbReference>
<evidence type="ECO:0000256" key="1">
    <source>
        <dbReference type="ARBA" id="ARBA00005054"/>
    </source>
</evidence>
<proteinExistence type="inferred from homology"/>
<evidence type="ECO:0000256" key="6">
    <source>
        <dbReference type="HAMAP-Rule" id="MF_01930"/>
    </source>
</evidence>
<keyword evidence="9" id="KW-1185">Reference proteome</keyword>
<feature type="binding site" evidence="6">
    <location>
        <position position="65"/>
    </location>
    <ligand>
        <name>(6R)-10-formyltetrahydrofolate</name>
        <dbReference type="ChEBI" id="CHEBI:195366"/>
    </ligand>
</feature>
<comment type="pathway">
    <text evidence="1 6">Purine metabolism; IMP biosynthesis via de novo pathway; N(2)-formyl-N(1)-(5-phospho-D-ribosyl)glycinamide from N(1)-(5-phospho-D-ribosyl)glycinamide (10-formyl THF route): step 1/1.</text>
</comment>
<dbReference type="InterPro" id="IPR036477">
    <property type="entry name" value="Formyl_transf_N_sf"/>
</dbReference>
<dbReference type="GO" id="GO:0006189">
    <property type="term" value="P:'de novo' IMP biosynthetic process"/>
    <property type="evidence" value="ECO:0007669"/>
    <property type="project" value="UniProtKB-UniRule"/>
</dbReference>
<evidence type="ECO:0000256" key="2">
    <source>
        <dbReference type="ARBA" id="ARBA00022679"/>
    </source>
</evidence>
<dbReference type="CDD" id="cd08645">
    <property type="entry name" value="FMT_core_GART"/>
    <property type="match status" value="1"/>
</dbReference>
<protein>
    <recommendedName>
        <fullName evidence="6">Phosphoribosylglycinamide formyltransferase</fullName>
        <ecNumber evidence="6">2.1.2.2</ecNumber>
    </recommendedName>
    <alternativeName>
        <fullName evidence="6">5'-phosphoribosylglycinamide transformylase</fullName>
    </alternativeName>
    <alternativeName>
        <fullName evidence="6">GAR transformylase</fullName>
        <shortName evidence="6">GART</shortName>
    </alternativeName>
</protein>
<feature type="domain" description="Formyl transferase N-terminal" evidence="7">
    <location>
        <begin position="7"/>
        <end position="182"/>
    </location>
</feature>
<dbReference type="PANTHER" id="PTHR43369:SF2">
    <property type="entry name" value="PHOSPHORIBOSYLGLYCINAMIDE FORMYLTRANSFERASE"/>
    <property type="match status" value="1"/>
</dbReference>
<dbReference type="GO" id="GO:0005829">
    <property type="term" value="C:cytosol"/>
    <property type="evidence" value="ECO:0007669"/>
    <property type="project" value="TreeGrafter"/>
</dbReference>
<feature type="active site" description="Proton donor" evidence="6">
    <location>
        <position position="109"/>
    </location>
</feature>
<dbReference type="InterPro" id="IPR001555">
    <property type="entry name" value="GART_AS"/>
</dbReference>
<evidence type="ECO:0000313" key="8">
    <source>
        <dbReference type="EMBL" id="AKK02649.1"/>
    </source>
</evidence>
<dbReference type="InterPro" id="IPR002376">
    <property type="entry name" value="Formyl_transf_N"/>
</dbReference>
<evidence type="ECO:0000313" key="9">
    <source>
        <dbReference type="Proteomes" id="UP000035368"/>
    </source>
</evidence>
<keyword evidence="3 6" id="KW-0658">Purine biosynthesis</keyword>
<dbReference type="UniPathway" id="UPA00074">
    <property type="reaction ID" value="UER00126"/>
</dbReference>
<dbReference type="Gene3D" id="3.40.50.170">
    <property type="entry name" value="Formyl transferase, N-terminal domain"/>
    <property type="match status" value="1"/>
</dbReference>
<evidence type="ECO:0000256" key="4">
    <source>
        <dbReference type="ARBA" id="ARBA00038440"/>
    </source>
</evidence>
<reference evidence="8 9" key="1">
    <citation type="submission" date="2015-05" db="EMBL/GenBank/DDBJ databases">
        <title>Complete genome sequence of Corynebacterium epidermidicanis DSM 45586, isolated from the skin of a dog suffering from pruritus.</title>
        <authorList>
            <person name="Ruckert C."/>
            <person name="Albersmeier A."/>
            <person name="Winkler A."/>
            <person name="Tauch A."/>
        </authorList>
    </citation>
    <scope>NUCLEOTIDE SEQUENCE [LARGE SCALE GENOMIC DNA]</scope>
    <source>
        <strain evidence="8 9">DSM 45586</strain>
    </source>
</reference>
<dbReference type="GO" id="GO:0004644">
    <property type="term" value="F:phosphoribosylglycinamide formyltransferase activity"/>
    <property type="evidence" value="ECO:0007669"/>
    <property type="project" value="UniProtKB-UniRule"/>
</dbReference>
<comment type="catalytic activity">
    <reaction evidence="5 6">
        <text>N(1)-(5-phospho-beta-D-ribosyl)glycinamide + (6R)-10-formyltetrahydrofolate = N(2)-formyl-N(1)-(5-phospho-beta-D-ribosyl)glycinamide + (6S)-5,6,7,8-tetrahydrofolate + H(+)</text>
        <dbReference type="Rhea" id="RHEA:15053"/>
        <dbReference type="ChEBI" id="CHEBI:15378"/>
        <dbReference type="ChEBI" id="CHEBI:57453"/>
        <dbReference type="ChEBI" id="CHEBI:143788"/>
        <dbReference type="ChEBI" id="CHEBI:147286"/>
        <dbReference type="ChEBI" id="CHEBI:195366"/>
        <dbReference type="EC" id="2.1.2.2"/>
    </reaction>
</comment>
<accession>A0A0G3GNF4</accession>
<dbReference type="OrthoDB" id="9806170at2"/>